<dbReference type="PANTHER" id="PTHR13091">
    <property type="entry name" value="AMPLIFIED IN BREAST CANCER 2-RELATED"/>
    <property type="match status" value="1"/>
</dbReference>
<evidence type="ECO:0000256" key="2">
    <source>
        <dbReference type="ARBA" id="ARBA00023161"/>
    </source>
</evidence>
<feature type="non-terminal residue" evidence="5">
    <location>
        <position position="1"/>
    </location>
</feature>
<comment type="function">
    <text evidence="4">Involved in nonsense-mediated decay (NMD) of mRNAs containing premature stop codons.</text>
</comment>
<dbReference type="EMBL" id="HACG01022689">
    <property type="protein sequence ID" value="CEK69554.1"/>
    <property type="molecule type" value="Transcribed_RNA"/>
</dbReference>
<dbReference type="Pfam" id="PF10220">
    <property type="entry name" value="Smg8_Smg9"/>
    <property type="match status" value="1"/>
</dbReference>
<dbReference type="PANTHER" id="PTHR13091:SF0">
    <property type="entry name" value="NONSENSE-MEDIATED MRNA DECAY FACTOR SMG8"/>
    <property type="match status" value="1"/>
</dbReference>
<sequence>PLAEHSSQIKTKAACNCGRTQSDKDDPFDHKSANFDFYQVLEENCCGRLEHITMPVFVPTTPDAKAATIPSTLFPQQPQVQQLPLQHQESMSRELDKPDTFLALSDLSFV</sequence>
<dbReference type="AlphaFoldDB" id="A0A0B6ZLQ7"/>
<proteinExistence type="inferred from homology"/>
<accession>A0A0B6ZLQ7</accession>
<dbReference type="GO" id="GO:0000184">
    <property type="term" value="P:nuclear-transcribed mRNA catabolic process, nonsense-mediated decay"/>
    <property type="evidence" value="ECO:0007669"/>
    <property type="project" value="UniProtKB-UniRule"/>
</dbReference>
<reference evidence="5" key="1">
    <citation type="submission" date="2014-12" db="EMBL/GenBank/DDBJ databases">
        <title>Insight into the proteome of Arion vulgaris.</title>
        <authorList>
            <person name="Aradska J."/>
            <person name="Bulat T."/>
            <person name="Smidak R."/>
            <person name="Sarate P."/>
            <person name="Gangsoo J."/>
            <person name="Sialana F."/>
            <person name="Bilban M."/>
            <person name="Lubec G."/>
        </authorList>
    </citation>
    <scope>NUCLEOTIDE SEQUENCE</scope>
    <source>
        <tissue evidence="5">Skin</tissue>
    </source>
</reference>
<protein>
    <recommendedName>
        <fullName evidence="3 4">Nonsense-mediated mRNA decay factor SMG8</fullName>
    </recommendedName>
</protein>
<evidence type="ECO:0000256" key="4">
    <source>
        <dbReference type="RuleBase" id="RU367133"/>
    </source>
</evidence>
<name>A0A0B6ZLQ7_9EUPU</name>
<comment type="similarity">
    <text evidence="1 4">Belongs to the SMG8 family.</text>
</comment>
<feature type="non-terminal residue" evidence="5">
    <location>
        <position position="110"/>
    </location>
</feature>
<evidence type="ECO:0000313" key="5">
    <source>
        <dbReference type="EMBL" id="CEK69554.1"/>
    </source>
</evidence>
<gene>
    <name evidence="5" type="primary">ORF70647</name>
</gene>
<keyword evidence="2 4" id="KW-0866">Nonsense-mediated mRNA decay</keyword>
<evidence type="ECO:0000256" key="1">
    <source>
        <dbReference type="ARBA" id="ARBA00006443"/>
    </source>
</evidence>
<dbReference type="InterPro" id="IPR019354">
    <property type="entry name" value="SMG8-like"/>
</dbReference>
<evidence type="ECO:0000256" key="3">
    <source>
        <dbReference type="ARBA" id="ARBA00029509"/>
    </source>
</evidence>
<organism evidence="5">
    <name type="scientific">Arion vulgaris</name>
    <dbReference type="NCBI Taxonomy" id="1028688"/>
    <lineage>
        <taxon>Eukaryota</taxon>
        <taxon>Metazoa</taxon>
        <taxon>Spiralia</taxon>
        <taxon>Lophotrochozoa</taxon>
        <taxon>Mollusca</taxon>
        <taxon>Gastropoda</taxon>
        <taxon>Heterobranchia</taxon>
        <taxon>Euthyneura</taxon>
        <taxon>Panpulmonata</taxon>
        <taxon>Eupulmonata</taxon>
        <taxon>Stylommatophora</taxon>
        <taxon>Helicina</taxon>
        <taxon>Arionoidea</taxon>
        <taxon>Arionidae</taxon>
        <taxon>Arion</taxon>
    </lineage>
</organism>